<dbReference type="PhylomeDB" id="A0A068VEU5"/>
<name>A0A068VEU5_COFCA</name>
<dbReference type="Gramene" id="CDP19226">
    <property type="protein sequence ID" value="CDP19226"/>
    <property type="gene ID" value="GSCOC_T00006945001"/>
</dbReference>
<dbReference type="InterPro" id="IPR046848">
    <property type="entry name" value="E_motif"/>
</dbReference>
<evidence type="ECO:0000313" key="2">
    <source>
        <dbReference type="Proteomes" id="UP000295252"/>
    </source>
</evidence>
<proteinExistence type="predicted"/>
<dbReference type="AlphaFoldDB" id="A0A068VEU5"/>
<dbReference type="Pfam" id="PF20431">
    <property type="entry name" value="E_motif"/>
    <property type="match status" value="1"/>
</dbReference>
<organism evidence="1 2">
    <name type="scientific">Coffea canephora</name>
    <name type="common">Robusta coffee</name>
    <dbReference type="NCBI Taxonomy" id="49390"/>
    <lineage>
        <taxon>Eukaryota</taxon>
        <taxon>Viridiplantae</taxon>
        <taxon>Streptophyta</taxon>
        <taxon>Embryophyta</taxon>
        <taxon>Tracheophyta</taxon>
        <taxon>Spermatophyta</taxon>
        <taxon>Magnoliopsida</taxon>
        <taxon>eudicotyledons</taxon>
        <taxon>Gunneridae</taxon>
        <taxon>Pentapetalae</taxon>
        <taxon>asterids</taxon>
        <taxon>lamiids</taxon>
        <taxon>Gentianales</taxon>
        <taxon>Rubiaceae</taxon>
        <taxon>Ixoroideae</taxon>
        <taxon>Gardenieae complex</taxon>
        <taxon>Bertiereae - Coffeeae clade</taxon>
        <taxon>Coffeeae</taxon>
        <taxon>Coffea</taxon>
    </lineage>
</organism>
<dbReference type="Proteomes" id="UP000295252">
    <property type="component" value="Unassembled WGS sequence"/>
</dbReference>
<dbReference type="STRING" id="49390.A0A068VEU5"/>
<evidence type="ECO:0000313" key="1">
    <source>
        <dbReference type="EMBL" id="CDP19226.1"/>
    </source>
</evidence>
<keyword evidence="2" id="KW-1185">Reference proteome</keyword>
<dbReference type="EMBL" id="HG739467">
    <property type="protein sequence ID" value="CDP19226.1"/>
    <property type="molecule type" value="Genomic_DNA"/>
</dbReference>
<reference evidence="2" key="1">
    <citation type="journal article" date="2014" name="Science">
        <title>The coffee genome provides insight into the convergent evolution of caffeine biosynthesis.</title>
        <authorList>
            <person name="Denoeud F."/>
            <person name="Carretero-Paulet L."/>
            <person name="Dereeper A."/>
            <person name="Droc G."/>
            <person name="Guyot R."/>
            <person name="Pietrella M."/>
            <person name="Zheng C."/>
            <person name="Alberti A."/>
            <person name="Anthony F."/>
            <person name="Aprea G."/>
            <person name="Aury J.M."/>
            <person name="Bento P."/>
            <person name="Bernard M."/>
            <person name="Bocs S."/>
            <person name="Campa C."/>
            <person name="Cenci A."/>
            <person name="Combes M.C."/>
            <person name="Crouzillat D."/>
            <person name="Da Silva C."/>
            <person name="Daddiego L."/>
            <person name="De Bellis F."/>
            <person name="Dussert S."/>
            <person name="Garsmeur O."/>
            <person name="Gayraud T."/>
            <person name="Guignon V."/>
            <person name="Jahn K."/>
            <person name="Jamilloux V."/>
            <person name="Joet T."/>
            <person name="Labadie K."/>
            <person name="Lan T."/>
            <person name="Leclercq J."/>
            <person name="Lepelley M."/>
            <person name="Leroy T."/>
            <person name="Li L.T."/>
            <person name="Librado P."/>
            <person name="Lopez L."/>
            <person name="Munoz A."/>
            <person name="Noel B."/>
            <person name="Pallavicini A."/>
            <person name="Perrotta G."/>
            <person name="Poncet V."/>
            <person name="Pot D."/>
            <person name="Priyono X."/>
            <person name="Rigoreau M."/>
            <person name="Rouard M."/>
            <person name="Rozas J."/>
            <person name="Tranchant-Dubreuil C."/>
            <person name="VanBuren R."/>
            <person name="Zhang Q."/>
            <person name="Andrade A.C."/>
            <person name="Argout X."/>
            <person name="Bertrand B."/>
            <person name="de Kochko A."/>
            <person name="Graziosi G."/>
            <person name="Henry R.J."/>
            <person name="Jayarama X."/>
            <person name="Ming R."/>
            <person name="Nagai C."/>
            <person name="Rounsley S."/>
            <person name="Sankoff D."/>
            <person name="Giuliano G."/>
            <person name="Albert V.A."/>
            <person name="Wincker P."/>
            <person name="Lashermes P."/>
        </authorList>
    </citation>
    <scope>NUCLEOTIDE SEQUENCE [LARGE SCALE GENOMIC DNA]</scope>
    <source>
        <strain evidence="2">cv. DH200-94</strain>
    </source>
</reference>
<accession>A0A068VEU5</accession>
<gene>
    <name evidence="1" type="ORF">GSCOC_T00006945001</name>
</gene>
<sequence>MDLVKYVVLSNASASISSWDNVAEISSVMNESGVKKEPGHCMIEIQREAHFLFMEKTVESYQLIEDLTCVLKDMGYLPDISGLSVAVIKSNKDTRSALD</sequence>
<dbReference type="InParanoid" id="A0A068VEU5"/>
<protein>
    <submittedName>
        <fullName evidence="1">DH200=94 genomic scaffold, scaffold_383</fullName>
    </submittedName>
</protein>